<proteinExistence type="predicted"/>
<organism evidence="3 4">
    <name type="scientific">Streptomyces iconiensis</name>
    <dbReference type="NCBI Taxonomy" id="1384038"/>
    <lineage>
        <taxon>Bacteria</taxon>
        <taxon>Bacillati</taxon>
        <taxon>Actinomycetota</taxon>
        <taxon>Actinomycetes</taxon>
        <taxon>Kitasatosporales</taxon>
        <taxon>Streptomycetaceae</taxon>
        <taxon>Streptomyces</taxon>
    </lineage>
</organism>
<dbReference type="InterPro" id="IPR009061">
    <property type="entry name" value="DNA-bd_dom_put_sf"/>
</dbReference>
<dbReference type="Gene3D" id="1.10.1660.10">
    <property type="match status" value="2"/>
</dbReference>
<dbReference type="InterPro" id="IPR000551">
    <property type="entry name" value="MerR-type_HTH_dom"/>
</dbReference>
<accession>A0ABT6ZPJ3</accession>
<protein>
    <submittedName>
        <fullName evidence="3">MerR family DNA-binding transcriptional regulator</fullName>
    </submittedName>
</protein>
<dbReference type="PANTHER" id="PTHR30204">
    <property type="entry name" value="REDOX-CYCLING DRUG-SENSING TRANSCRIPTIONAL ACTIVATOR SOXR"/>
    <property type="match status" value="1"/>
</dbReference>
<feature type="domain" description="HTH merR-type" evidence="2">
    <location>
        <begin position="13"/>
        <end position="47"/>
    </location>
</feature>
<dbReference type="RefSeq" id="WP_274042180.1">
    <property type="nucleotide sequence ID" value="NZ_JANCPR020000003.1"/>
</dbReference>
<keyword evidence="4" id="KW-1185">Reference proteome</keyword>
<gene>
    <name evidence="3" type="ORF">NMN56_003165</name>
</gene>
<dbReference type="GO" id="GO:0003677">
    <property type="term" value="F:DNA binding"/>
    <property type="evidence" value="ECO:0007669"/>
    <property type="project" value="UniProtKB-KW"/>
</dbReference>
<name>A0ABT6ZPJ3_9ACTN</name>
<keyword evidence="1 3" id="KW-0238">DNA-binding</keyword>
<dbReference type="EMBL" id="JANCPR020000003">
    <property type="protein sequence ID" value="MDJ1130966.1"/>
    <property type="molecule type" value="Genomic_DNA"/>
</dbReference>
<evidence type="ECO:0000259" key="2">
    <source>
        <dbReference type="PROSITE" id="PS50937"/>
    </source>
</evidence>
<feature type="domain" description="HTH merR-type" evidence="2">
    <location>
        <begin position="127"/>
        <end position="182"/>
    </location>
</feature>
<reference evidence="3 4" key="1">
    <citation type="submission" date="2023-05" db="EMBL/GenBank/DDBJ databases">
        <title>Streptantibioticus silvisoli sp. nov., acidotolerant actinomycetes 1 from pine litter.</title>
        <authorList>
            <person name="Swiecimska M."/>
            <person name="Golinska P."/>
            <person name="Sangal V."/>
            <person name="Wachnowicz B."/>
            <person name="Goodfellow M."/>
        </authorList>
    </citation>
    <scope>NUCLEOTIDE SEQUENCE [LARGE SCALE GENOMIC DNA]</scope>
    <source>
        <strain evidence="3 4">DSM 42109</strain>
    </source>
</reference>
<evidence type="ECO:0000313" key="4">
    <source>
        <dbReference type="Proteomes" id="UP001214441"/>
    </source>
</evidence>
<dbReference type="SUPFAM" id="SSF46955">
    <property type="entry name" value="Putative DNA-binding domain"/>
    <property type="match status" value="2"/>
</dbReference>
<dbReference type="PROSITE" id="PS50937">
    <property type="entry name" value="HTH_MERR_2"/>
    <property type="match status" value="2"/>
</dbReference>
<dbReference type="Proteomes" id="UP001214441">
    <property type="component" value="Unassembled WGS sequence"/>
</dbReference>
<evidence type="ECO:0000256" key="1">
    <source>
        <dbReference type="ARBA" id="ARBA00023125"/>
    </source>
</evidence>
<sequence length="247" mass="26580">MSREETRLRPVDLARAAGISTQQVRNYEEAGVLPPVPRTASGYRVYGVRHREALLTYRALAAGHGPDAARGIMRAVHADDVPGALALVNAGHAALHEQRLSLQAASEALTALAEQGADTGPPVPRAGLRIGEVAARLGVRTSALRVWESAGLLTLRREPVTGYRVFGPDEIREARIVQLLRQSRYLFAHIRPVLGELRDSGGTEALGAVLAERRAALTHRTTTMLRASGLLHAYVTRPVPPASEPGR</sequence>
<dbReference type="PANTHER" id="PTHR30204:SF93">
    <property type="entry name" value="HTH MERR-TYPE DOMAIN-CONTAINING PROTEIN"/>
    <property type="match status" value="1"/>
</dbReference>
<dbReference type="SMART" id="SM00422">
    <property type="entry name" value="HTH_MERR"/>
    <property type="match status" value="2"/>
</dbReference>
<dbReference type="Pfam" id="PF00376">
    <property type="entry name" value="MerR"/>
    <property type="match status" value="1"/>
</dbReference>
<dbReference type="InterPro" id="IPR047057">
    <property type="entry name" value="MerR_fam"/>
</dbReference>
<evidence type="ECO:0000313" key="3">
    <source>
        <dbReference type="EMBL" id="MDJ1130966.1"/>
    </source>
</evidence>
<comment type="caution">
    <text evidence="3">The sequence shown here is derived from an EMBL/GenBank/DDBJ whole genome shotgun (WGS) entry which is preliminary data.</text>
</comment>
<dbReference type="Pfam" id="PF13411">
    <property type="entry name" value="MerR_1"/>
    <property type="match status" value="1"/>
</dbReference>